<dbReference type="EMBL" id="AP027081">
    <property type="protein sequence ID" value="BDU78746.1"/>
    <property type="molecule type" value="Genomic_DNA"/>
</dbReference>
<sequence length="60" mass="5937">METASLSTESVLAAAMAPVAGAYSVGVARKALDVTRAEGEALVRMLDAAGGIGQNVDTTA</sequence>
<keyword evidence="2" id="KW-1185">Reference proteome</keyword>
<reference evidence="1" key="1">
    <citation type="journal article" date="2023" name="Int. J. Syst. Evol. Microbiol.">
        <title>Mesoterricola silvestris gen. nov., sp. nov., Mesoterricola sediminis sp. nov., Geothrix oryzae sp. nov., Geothrix edaphica sp. nov., Geothrix rubra sp. nov., and Geothrix limicola sp. nov., six novel members of Acidobacteriota isolated from soils.</title>
        <authorList>
            <person name="Itoh H."/>
            <person name="Sugisawa Y."/>
            <person name="Mise K."/>
            <person name="Xu Z."/>
            <person name="Kuniyasu M."/>
            <person name="Ushijima N."/>
            <person name="Kawano K."/>
            <person name="Kobayashi E."/>
            <person name="Shiratori Y."/>
            <person name="Masuda Y."/>
            <person name="Senoo K."/>
        </authorList>
    </citation>
    <scope>NUCLEOTIDE SEQUENCE</scope>
    <source>
        <strain evidence="1">W786</strain>
    </source>
</reference>
<accession>A0AA48GT17</accession>
<evidence type="ECO:0000313" key="1">
    <source>
        <dbReference type="EMBL" id="BDU78746.1"/>
    </source>
</evidence>
<gene>
    <name evidence="1" type="ORF">METESE_37040</name>
</gene>
<protein>
    <submittedName>
        <fullName evidence="1">Uncharacterized protein</fullName>
    </submittedName>
</protein>
<dbReference type="RefSeq" id="WP_243335773.1">
    <property type="nucleotide sequence ID" value="NZ_AP027081.1"/>
</dbReference>
<evidence type="ECO:0000313" key="2">
    <source>
        <dbReference type="Proteomes" id="UP001228113"/>
    </source>
</evidence>
<name>A0AA48GT17_9BACT</name>
<proteinExistence type="predicted"/>
<dbReference type="Proteomes" id="UP001228113">
    <property type="component" value="Chromosome"/>
</dbReference>
<organism evidence="1 2">
    <name type="scientific">Mesoterricola sediminis</name>
    <dbReference type="NCBI Taxonomy" id="2927980"/>
    <lineage>
        <taxon>Bacteria</taxon>
        <taxon>Pseudomonadati</taxon>
        <taxon>Acidobacteriota</taxon>
        <taxon>Holophagae</taxon>
        <taxon>Holophagales</taxon>
        <taxon>Holophagaceae</taxon>
        <taxon>Mesoterricola</taxon>
    </lineage>
</organism>
<dbReference type="KEGG" id="msea:METESE_37040"/>
<dbReference type="AlphaFoldDB" id="A0AA48GT17"/>